<evidence type="ECO:0000313" key="1">
    <source>
        <dbReference type="EMBL" id="QYS89557.1"/>
    </source>
</evidence>
<dbReference type="Proteomes" id="UP000824721">
    <property type="component" value="Chromosome"/>
</dbReference>
<gene>
    <name evidence="1" type="ORF">JJC05_04630</name>
</gene>
<accession>A0A8G0KSU5</accession>
<sequence length="205" mass="23895">MKFLKQTFKTITLISFIFLSNCKKNETNNNEAIIPTADTVSILPSKIATQKDSIETPNENKECFKKSELELPYNQKIDVRKINYETCECKIEGIDELLCDSPNLRYIALPNFENKKVILIPMDCGDFNYRFYMATIFENKLLDKLYVEGEWYEPGDETYKELTHFSIDKNYKITITKKNLDNEKITATELTNYKIDSSGIFLKSK</sequence>
<proteinExistence type="predicted"/>
<protein>
    <submittedName>
        <fullName evidence="1">Uncharacterized protein</fullName>
    </submittedName>
</protein>
<dbReference type="AlphaFoldDB" id="A0A8G0KSU5"/>
<dbReference type="KEGG" id="fdv:JJC05_04630"/>
<name>A0A8G0KSU5_9FLAO</name>
<reference evidence="1" key="1">
    <citation type="submission" date="2020-12" db="EMBL/GenBank/DDBJ databases">
        <title>Genome sequencing of genetic groups of Flavobacterium columnare.</title>
        <authorList>
            <person name="Waldbieser G.C."/>
            <person name="Griffin M.J."/>
            <person name="LaFrentz B.R."/>
        </authorList>
    </citation>
    <scope>NUCLEOTIDE SEQUENCE</scope>
    <source>
        <strain evidence="1">90-106</strain>
    </source>
</reference>
<organism evidence="1">
    <name type="scientific">Flavobacterium columnare</name>
    <dbReference type="NCBI Taxonomy" id="996"/>
    <lineage>
        <taxon>Bacteria</taxon>
        <taxon>Pseudomonadati</taxon>
        <taxon>Bacteroidota</taxon>
        <taxon>Flavobacteriia</taxon>
        <taxon>Flavobacteriales</taxon>
        <taxon>Flavobacteriaceae</taxon>
        <taxon>Flavobacterium</taxon>
    </lineage>
</organism>
<dbReference type="EMBL" id="CP067378">
    <property type="protein sequence ID" value="QYS89557.1"/>
    <property type="molecule type" value="Genomic_DNA"/>
</dbReference>